<name>A0A285NQ06_9AQUI</name>
<dbReference type="InterPro" id="IPR000644">
    <property type="entry name" value="CBS_dom"/>
</dbReference>
<keyword evidence="1 2" id="KW-0129">CBS domain</keyword>
<proteinExistence type="predicted"/>
<evidence type="ECO:0000313" key="5">
    <source>
        <dbReference type="Proteomes" id="UP000219036"/>
    </source>
</evidence>
<dbReference type="PROSITE" id="PS51371">
    <property type="entry name" value="CBS"/>
    <property type="match status" value="2"/>
</dbReference>
<dbReference type="InterPro" id="IPR051257">
    <property type="entry name" value="Diverse_CBS-Domain"/>
</dbReference>
<dbReference type="PANTHER" id="PTHR43080">
    <property type="entry name" value="CBS DOMAIN-CONTAINING PROTEIN CBSX3, MITOCHONDRIAL"/>
    <property type="match status" value="1"/>
</dbReference>
<gene>
    <name evidence="4" type="ORF">SAMN06265182_1667</name>
</gene>
<dbReference type="PANTHER" id="PTHR43080:SF2">
    <property type="entry name" value="CBS DOMAIN-CONTAINING PROTEIN"/>
    <property type="match status" value="1"/>
</dbReference>
<accession>A0A285NQ06</accession>
<dbReference type="SMART" id="SM00116">
    <property type="entry name" value="CBS"/>
    <property type="match status" value="2"/>
</dbReference>
<dbReference type="Gene3D" id="3.10.580.10">
    <property type="entry name" value="CBS-domain"/>
    <property type="match status" value="1"/>
</dbReference>
<feature type="domain" description="CBS" evidence="3">
    <location>
        <begin position="74"/>
        <end position="129"/>
    </location>
</feature>
<evidence type="ECO:0000256" key="1">
    <source>
        <dbReference type="ARBA" id="ARBA00023122"/>
    </source>
</evidence>
<dbReference type="InterPro" id="IPR046342">
    <property type="entry name" value="CBS_dom_sf"/>
</dbReference>
<dbReference type="Proteomes" id="UP000219036">
    <property type="component" value="Unassembled WGS sequence"/>
</dbReference>
<sequence length="129" mass="14528">MLVKDIMKREVCTISPMASIKDALKVMKEKDVKALIVDKQHPHDAYGIITYTSILKAVYAEEGDIELLNVYDIAVKPAISISGEVDIKYAARMMVNFNIKRVLVIENNQLQGIISMTDIIESLFREIGE</sequence>
<dbReference type="EMBL" id="OBEI01000008">
    <property type="protein sequence ID" value="SNZ09926.1"/>
    <property type="molecule type" value="Genomic_DNA"/>
</dbReference>
<keyword evidence="5" id="KW-1185">Reference proteome</keyword>
<dbReference type="RefSeq" id="WP_097000826.1">
    <property type="nucleotide sequence ID" value="NZ_OBEI01000008.1"/>
</dbReference>
<evidence type="ECO:0000256" key="2">
    <source>
        <dbReference type="PROSITE-ProRule" id="PRU00703"/>
    </source>
</evidence>
<evidence type="ECO:0000259" key="3">
    <source>
        <dbReference type="PROSITE" id="PS51371"/>
    </source>
</evidence>
<organism evidence="4 5">
    <name type="scientific">Persephonella hydrogeniphila</name>
    <dbReference type="NCBI Taxonomy" id="198703"/>
    <lineage>
        <taxon>Bacteria</taxon>
        <taxon>Pseudomonadati</taxon>
        <taxon>Aquificota</taxon>
        <taxon>Aquificia</taxon>
        <taxon>Aquificales</taxon>
        <taxon>Hydrogenothermaceae</taxon>
        <taxon>Persephonella</taxon>
    </lineage>
</organism>
<evidence type="ECO:0000313" key="4">
    <source>
        <dbReference type="EMBL" id="SNZ09926.1"/>
    </source>
</evidence>
<dbReference type="AlphaFoldDB" id="A0A285NQ06"/>
<protein>
    <submittedName>
        <fullName evidence="4">CBS domain-containing protein</fullName>
    </submittedName>
</protein>
<dbReference type="CDD" id="cd04630">
    <property type="entry name" value="CBS_pair_bac"/>
    <property type="match status" value="1"/>
</dbReference>
<feature type="domain" description="CBS" evidence="3">
    <location>
        <begin position="7"/>
        <end position="65"/>
    </location>
</feature>
<dbReference type="Pfam" id="PF00571">
    <property type="entry name" value="CBS"/>
    <property type="match status" value="2"/>
</dbReference>
<dbReference type="OrthoDB" id="9790355at2"/>
<dbReference type="SUPFAM" id="SSF54631">
    <property type="entry name" value="CBS-domain pair"/>
    <property type="match status" value="1"/>
</dbReference>
<reference evidence="5" key="1">
    <citation type="submission" date="2017-09" db="EMBL/GenBank/DDBJ databases">
        <authorList>
            <person name="Varghese N."/>
            <person name="Submissions S."/>
        </authorList>
    </citation>
    <scope>NUCLEOTIDE SEQUENCE [LARGE SCALE GENOMIC DNA]</scope>
    <source>
        <strain evidence="5">DSM 15103</strain>
    </source>
</reference>